<name>A0ABS5G641_9BRAD</name>
<reference evidence="3" key="1">
    <citation type="journal article" date="2021" name="ISME J.">
        <title>Evolutionary origin and ecological implication of a unique nif island in free-living Bradyrhizobium lineages.</title>
        <authorList>
            <person name="Tao J."/>
        </authorList>
    </citation>
    <scope>NUCLEOTIDE SEQUENCE [LARGE SCALE GENOMIC DNA]</scope>
    <source>
        <strain evidence="3">SZCCT0094</strain>
    </source>
</reference>
<sequence length="92" mass="10198">MRAHRLRMRNFNVAMAGLALAMMAAPRAGHAFTEDDQRRLCTGDVFRLCSSEIPDRDRIIACMVKQRASLSDGCRSVFGRPTERSAAAAVTR</sequence>
<keyword evidence="1" id="KW-0732">Signal</keyword>
<evidence type="ECO:0000313" key="3">
    <source>
        <dbReference type="Proteomes" id="UP001314635"/>
    </source>
</evidence>
<dbReference type="Proteomes" id="UP001314635">
    <property type="component" value="Unassembled WGS sequence"/>
</dbReference>
<feature type="signal peptide" evidence="1">
    <location>
        <begin position="1"/>
        <end position="31"/>
    </location>
</feature>
<protein>
    <submittedName>
        <fullName evidence="2">Uncharacterized protein</fullName>
    </submittedName>
</protein>
<dbReference type="EMBL" id="JAFCLK010000011">
    <property type="protein sequence ID" value="MBR1136788.1"/>
    <property type="molecule type" value="Genomic_DNA"/>
</dbReference>
<evidence type="ECO:0000256" key="1">
    <source>
        <dbReference type="SAM" id="SignalP"/>
    </source>
</evidence>
<accession>A0ABS5G641</accession>
<feature type="chain" id="PRO_5046267854" evidence="1">
    <location>
        <begin position="32"/>
        <end position="92"/>
    </location>
</feature>
<evidence type="ECO:0000313" key="2">
    <source>
        <dbReference type="EMBL" id="MBR1136788.1"/>
    </source>
</evidence>
<proteinExistence type="predicted"/>
<keyword evidence="3" id="KW-1185">Reference proteome</keyword>
<comment type="caution">
    <text evidence="2">The sequence shown here is derived from an EMBL/GenBank/DDBJ whole genome shotgun (WGS) entry which is preliminary data.</text>
</comment>
<organism evidence="2 3">
    <name type="scientific">Bradyrhizobium denitrificans</name>
    <dbReference type="NCBI Taxonomy" id="2734912"/>
    <lineage>
        <taxon>Bacteria</taxon>
        <taxon>Pseudomonadati</taxon>
        <taxon>Pseudomonadota</taxon>
        <taxon>Alphaproteobacteria</taxon>
        <taxon>Hyphomicrobiales</taxon>
        <taxon>Nitrobacteraceae</taxon>
        <taxon>Bradyrhizobium</taxon>
    </lineage>
</organism>
<gene>
    <name evidence="2" type="ORF">JQ619_13500</name>
</gene>